<sequence length="203" mass="22556">MKTVKDHKHGRSWFRRVLRERSGAAALEFAILAPMFFLIVFATIETFVAYTAEQMLVNANEAMARRVRMGEITFNMGRPTDMNEAQFRAAFCAELTVLLSCSSTEPTKPSRLYLDVRSAASFSALPANTIPRIGNSKTGPLDTSAFRFSPGGKSSINVVRAYYRWPVIVDYLRPILANLQSADGSLQDHLIVAAAVIQSEDFK</sequence>
<name>A0A2T5BE91_MYCDI</name>
<keyword evidence="1" id="KW-0472">Membrane</keyword>
<reference evidence="3 4" key="1">
    <citation type="submission" date="2018-04" db="EMBL/GenBank/DDBJ databases">
        <title>Genomic Encyclopedia of Type Strains, Phase IV (KMG-IV): sequencing the most valuable type-strain genomes for metagenomic binning, comparative biology and taxonomic classification.</title>
        <authorList>
            <person name="Goeker M."/>
        </authorList>
    </citation>
    <scope>NUCLEOTIDE SEQUENCE [LARGE SCALE GENOMIC DNA]</scope>
    <source>
        <strain evidence="3 4">DSM 7138</strain>
    </source>
</reference>
<keyword evidence="4" id="KW-1185">Reference proteome</keyword>
<gene>
    <name evidence="3" type="ORF">C7449_102159</name>
</gene>
<comment type="caution">
    <text evidence="3">The sequence shown here is derived from an EMBL/GenBank/DDBJ whole genome shotgun (WGS) entry which is preliminary data.</text>
</comment>
<protein>
    <submittedName>
        <fullName evidence="3">Flp pilus assembly protein TadG</fullName>
    </submittedName>
</protein>
<evidence type="ECO:0000259" key="2">
    <source>
        <dbReference type="Pfam" id="PF07811"/>
    </source>
</evidence>
<evidence type="ECO:0000313" key="4">
    <source>
        <dbReference type="Proteomes" id="UP000241247"/>
    </source>
</evidence>
<evidence type="ECO:0000256" key="1">
    <source>
        <dbReference type="SAM" id="Phobius"/>
    </source>
</evidence>
<dbReference type="AlphaFoldDB" id="A0A2T5BE91"/>
<feature type="transmembrane region" description="Helical" evidence="1">
    <location>
        <begin position="21"/>
        <end position="44"/>
    </location>
</feature>
<keyword evidence="1" id="KW-0812">Transmembrane</keyword>
<dbReference type="Pfam" id="PF07811">
    <property type="entry name" value="TadE"/>
    <property type="match status" value="1"/>
</dbReference>
<dbReference type="OrthoDB" id="7990385at2"/>
<organism evidence="3 4">
    <name type="scientific">Mycoplana dimorpha</name>
    <dbReference type="NCBI Taxonomy" id="28320"/>
    <lineage>
        <taxon>Bacteria</taxon>
        <taxon>Pseudomonadati</taxon>
        <taxon>Pseudomonadota</taxon>
        <taxon>Alphaproteobacteria</taxon>
        <taxon>Hyphomicrobiales</taxon>
        <taxon>Rhizobiaceae</taxon>
        <taxon>Mycoplana</taxon>
    </lineage>
</organism>
<evidence type="ECO:0000313" key="3">
    <source>
        <dbReference type="EMBL" id="PTM97290.1"/>
    </source>
</evidence>
<dbReference type="EMBL" id="PZZZ01000002">
    <property type="protein sequence ID" value="PTM97290.1"/>
    <property type="molecule type" value="Genomic_DNA"/>
</dbReference>
<dbReference type="InterPro" id="IPR012495">
    <property type="entry name" value="TadE-like_dom"/>
</dbReference>
<accession>A0A2T5BE91</accession>
<proteinExistence type="predicted"/>
<dbReference type="RefSeq" id="WP_108001582.1">
    <property type="nucleotide sequence ID" value="NZ_JBHEEX010000001.1"/>
</dbReference>
<feature type="domain" description="TadE-like" evidence="2">
    <location>
        <begin position="23"/>
        <end position="61"/>
    </location>
</feature>
<keyword evidence="1" id="KW-1133">Transmembrane helix</keyword>
<dbReference type="Proteomes" id="UP000241247">
    <property type="component" value="Unassembled WGS sequence"/>
</dbReference>